<keyword evidence="4 6" id="KW-0547">Nucleotide-binding</keyword>
<dbReference type="GO" id="GO:0005200">
    <property type="term" value="F:structural constituent of cytoskeleton"/>
    <property type="evidence" value="ECO:0007669"/>
    <property type="project" value="InterPro"/>
</dbReference>
<keyword evidence="5 6" id="KW-0342">GTP-binding</keyword>
<gene>
    <name evidence="9 11" type="ORF">LOAG_11824</name>
</gene>
<dbReference type="PRINTS" id="PR01161">
    <property type="entry name" value="TUBULIN"/>
</dbReference>
<dbReference type="InterPro" id="IPR037103">
    <property type="entry name" value="Tubulin/FtsZ-like_C"/>
</dbReference>
<name>A0A1I7VD00_LOALO</name>
<evidence type="ECO:0000313" key="9">
    <source>
        <dbReference type="EMBL" id="EFO16681.1"/>
    </source>
</evidence>
<accession>A0A1I7VD00</accession>
<accession>A0A1S0TME4</accession>
<keyword evidence="3 6" id="KW-0493">Microtubule</keyword>
<dbReference type="AlphaFoldDB" id="A0A1I7VD00"/>
<evidence type="ECO:0000256" key="5">
    <source>
        <dbReference type="ARBA" id="ARBA00023134"/>
    </source>
</evidence>
<protein>
    <recommendedName>
        <fullName evidence="6">Tubulin beta chain</fullName>
    </recommendedName>
</protein>
<dbReference type="InterPro" id="IPR002453">
    <property type="entry name" value="Beta_tubulin"/>
</dbReference>
<comment type="cofactor">
    <cofactor evidence="1">
        <name>Mg(2+)</name>
        <dbReference type="ChEBI" id="CHEBI:18420"/>
    </cofactor>
</comment>
<dbReference type="Gene3D" id="3.40.50.1440">
    <property type="entry name" value="Tubulin/FtsZ, GTPase domain"/>
    <property type="match status" value="1"/>
</dbReference>
<evidence type="ECO:0000259" key="7">
    <source>
        <dbReference type="SMART" id="SM00864"/>
    </source>
</evidence>
<evidence type="ECO:0000256" key="1">
    <source>
        <dbReference type="ARBA" id="ARBA00001946"/>
    </source>
</evidence>
<feature type="domain" description="Tubulin/FtsZ 2-layer sandwich" evidence="8">
    <location>
        <begin position="246"/>
        <end position="379"/>
    </location>
</feature>
<comment type="subunit">
    <text evidence="6">Dimer of alpha and beta chains. A typical microtubule is a hollow water-filled tube with an outer diameter of 25 nm and an inner diameter of 15 nM. Alpha-beta heterodimers associate head-to-tail to form protofilaments running lengthwise along the microtubule wall with the beta-tubulin subunit facing the microtubule plus end conferring a structural polarity. Microtubules usually have 13 protofilaments but different protofilament numbers can be found in some organisms and specialized cells.</text>
</comment>
<sequence>MKEIIHIQAGRCGNHIGTKFWEEILKEHGIGPDGTYIGTSELQLERIDVYFKEMEGYKYFPRAILVDMEPATLDTVLQSPRGTLFQSDNFVFGRGSASNNWAKGFYREGRGYIDAVMEVVRQEAEISDSLQGFHLTHSLGGGTGSGLGALIITKIREQYPNRTISSFSTFPSVEVMGVITEAYNTTLSVQQLVENVDATFCIDNEALHRIVMRALGIRWPNYDDLNHLASMAMSRITSFLRLSGQFDSDLRKLIVSMVPFPRLHFLTSAFVPLTAQNIIGPRLEVNELIQQLFDARNLITACDPRNGRYLAAAAMVRGQISVDEVENHILSIRNILVAEWLPNNIKLDGCELPARGTRVSSAFLGNTTAIKEVFFRIREQFEAMFRRRAFLHWYTGEGMEETEFIDAGNNMKSLISEYENCQNILDDGDPSEAVDDMEEQGQE</sequence>
<organism evidence="10 11">
    <name type="scientific">Loa loa</name>
    <name type="common">Eye worm</name>
    <name type="synonym">Filaria loa</name>
    <dbReference type="NCBI Taxonomy" id="7209"/>
    <lineage>
        <taxon>Eukaryota</taxon>
        <taxon>Metazoa</taxon>
        <taxon>Ecdysozoa</taxon>
        <taxon>Nematoda</taxon>
        <taxon>Chromadorea</taxon>
        <taxon>Rhabditida</taxon>
        <taxon>Spirurina</taxon>
        <taxon>Spiruromorpha</taxon>
        <taxon>Filarioidea</taxon>
        <taxon>Onchocercidae</taxon>
        <taxon>Loa</taxon>
    </lineage>
</organism>
<dbReference type="GO" id="GO:0007017">
    <property type="term" value="P:microtubule-based process"/>
    <property type="evidence" value="ECO:0007669"/>
    <property type="project" value="InterPro"/>
</dbReference>
<comment type="function">
    <text evidence="6">Tubulin is the major constituent of microtubules, a cylinder consisting of laterally associated linear protofilaments composed of alpha- and beta-tubulin heterodimers. Microtubules grow by the addition of GTP-tubulin dimers to the microtubule end, where a stabilizing cap forms. Below the cap, tubulin dimers are in GDP-bound state, owing to GTPase activity of alpha-tubulin.</text>
</comment>
<evidence type="ECO:0000313" key="10">
    <source>
        <dbReference type="Proteomes" id="UP000095285"/>
    </source>
</evidence>
<evidence type="ECO:0000256" key="2">
    <source>
        <dbReference type="ARBA" id="ARBA00009636"/>
    </source>
</evidence>
<proteinExistence type="inferred from homology"/>
<evidence type="ECO:0000313" key="11">
    <source>
        <dbReference type="WBParaSite" id="EN70_12448"/>
    </source>
</evidence>
<dbReference type="RefSeq" id="XP_003147389.1">
    <property type="nucleotide sequence ID" value="XM_003147341.1"/>
</dbReference>
<dbReference type="SUPFAM" id="SSF52490">
    <property type="entry name" value="Tubulin nucleotide-binding domain-like"/>
    <property type="match status" value="1"/>
</dbReference>
<reference evidence="11" key="2">
    <citation type="submission" date="2016-11" db="UniProtKB">
        <authorList>
            <consortium name="WormBaseParasite"/>
        </authorList>
    </citation>
    <scope>IDENTIFICATION</scope>
</reference>
<dbReference type="WBParaSite" id="EN70_12448">
    <property type="protein sequence ID" value="EN70_12448"/>
    <property type="gene ID" value="EN70_12448"/>
</dbReference>
<dbReference type="GeneID" id="9949282"/>
<dbReference type="GO" id="GO:0005874">
    <property type="term" value="C:microtubule"/>
    <property type="evidence" value="ECO:0007669"/>
    <property type="project" value="UniProtKB-KW"/>
</dbReference>
<dbReference type="SUPFAM" id="SSF55307">
    <property type="entry name" value="Tubulin C-terminal domain-like"/>
    <property type="match status" value="1"/>
</dbReference>
<keyword evidence="10" id="KW-1185">Reference proteome</keyword>
<dbReference type="PRINTS" id="PR01163">
    <property type="entry name" value="BETATUBULIN"/>
</dbReference>
<dbReference type="CTD" id="9949282"/>
<dbReference type="PANTHER" id="PTHR11588">
    <property type="entry name" value="TUBULIN"/>
    <property type="match status" value="1"/>
</dbReference>
<dbReference type="SMART" id="SM00865">
    <property type="entry name" value="Tubulin_C"/>
    <property type="match status" value="1"/>
</dbReference>
<evidence type="ECO:0000259" key="8">
    <source>
        <dbReference type="SMART" id="SM00865"/>
    </source>
</evidence>
<dbReference type="KEGG" id="loa:LOAG_11824"/>
<feature type="domain" description="Tubulin/FtsZ GTPase" evidence="7">
    <location>
        <begin position="47"/>
        <end position="244"/>
    </location>
</feature>
<dbReference type="Pfam" id="PF03953">
    <property type="entry name" value="Tubulin_C"/>
    <property type="match status" value="1"/>
</dbReference>
<evidence type="ECO:0000256" key="6">
    <source>
        <dbReference type="RuleBase" id="RU000352"/>
    </source>
</evidence>
<dbReference type="InterPro" id="IPR003008">
    <property type="entry name" value="Tubulin_FtsZ_GTPase"/>
</dbReference>
<dbReference type="eggNOG" id="KOG1375">
    <property type="taxonomic scope" value="Eukaryota"/>
</dbReference>
<dbReference type="GO" id="GO:0005525">
    <property type="term" value="F:GTP binding"/>
    <property type="evidence" value="ECO:0007669"/>
    <property type="project" value="UniProtKB-UniRule"/>
</dbReference>
<evidence type="ECO:0000256" key="4">
    <source>
        <dbReference type="ARBA" id="ARBA00022741"/>
    </source>
</evidence>
<comment type="similarity">
    <text evidence="2 6">Belongs to the tubulin family.</text>
</comment>
<dbReference type="GO" id="GO:0003924">
    <property type="term" value="F:GTPase activity"/>
    <property type="evidence" value="ECO:0007669"/>
    <property type="project" value="InterPro"/>
</dbReference>
<dbReference type="Gene3D" id="1.10.287.600">
    <property type="entry name" value="Helix hairpin bin"/>
    <property type="match status" value="1"/>
</dbReference>
<dbReference type="InterPro" id="IPR018316">
    <property type="entry name" value="Tubulin/FtsZ_2-layer-sand-dom"/>
</dbReference>
<dbReference type="EMBL" id="JH712760">
    <property type="protein sequence ID" value="EFO16681.1"/>
    <property type="molecule type" value="Genomic_DNA"/>
</dbReference>
<dbReference type="InterPro" id="IPR036525">
    <property type="entry name" value="Tubulin/FtsZ_GTPase_sf"/>
</dbReference>
<dbReference type="Pfam" id="PF00091">
    <property type="entry name" value="Tubulin"/>
    <property type="match status" value="1"/>
</dbReference>
<dbReference type="PROSITE" id="PS00227">
    <property type="entry name" value="TUBULIN"/>
    <property type="match status" value="1"/>
</dbReference>
<dbReference type="InterPro" id="IPR023123">
    <property type="entry name" value="Tubulin_C"/>
</dbReference>
<dbReference type="OrthoDB" id="5859234at2759"/>
<dbReference type="Proteomes" id="UP000095285">
    <property type="component" value="Unassembled WGS sequence"/>
</dbReference>
<dbReference type="SMART" id="SM00864">
    <property type="entry name" value="Tubulin"/>
    <property type="match status" value="1"/>
</dbReference>
<dbReference type="CDD" id="cd02187">
    <property type="entry name" value="beta_tubulin"/>
    <property type="match status" value="1"/>
</dbReference>
<evidence type="ECO:0000256" key="3">
    <source>
        <dbReference type="ARBA" id="ARBA00022701"/>
    </source>
</evidence>
<dbReference type="InterPro" id="IPR000217">
    <property type="entry name" value="Tubulin"/>
</dbReference>
<dbReference type="STRING" id="7209.A0A1I7VD00"/>
<dbReference type="Gene3D" id="3.30.1330.20">
    <property type="entry name" value="Tubulin/FtsZ, C-terminal domain"/>
    <property type="match status" value="1"/>
</dbReference>
<reference evidence="9 10" key="1">
    <citation type="submission" date="2012-04" db="EMBL/GenBank/DDBJ databases">
        <title>The Genome Sequence of Loa loa.</title>
        <authorList>
            <consortium name="The Broad Institute Genome Sequencing Platform"/>
            <consortium name="Broad Institute Genome Sequencing Center for Infectious Disease"/>
            <person name="Nutman T.B."/>
            <person name="Fink D.L."/>
            <person name="Russ C."/>
            <person name="Young S."/>
            <person name="Zeng Q."/>
            <person name="Gargeya S."/>
            <person name="Alvarado L."/>
            <person name="Berlin A."/>
            <person name="Chapman S.B."/>
            <person name="Chen Z."/>
            <person name="Freedman E."/>
            <person name="Gellesch M."/>
            <person name="Goldberg J."/>
            <person name="Griggs A."/>
            <person name="Gujja S."/>
            <person name="Heilman E.R."/>
            <person name="Heiman D."/>
            <person name="Howarth C."/>
            <person name="Mehta T."/>
            <person name="Neiman D."/>
            <person name="Pearson M."/>
            <person name="Roberts A."/>
            <person name="Saif S."/>
            <person name="Shea T."/>
            <person name="Shenoy N."/>
            <person name="Sisk P."/>
            <person name="Stolte C."/>
            <person name="Sykes S."/>
            <person name="White J."/>
            <person name="Yandava C."/>
            <person name="Haas B."/>
            <person name="Henn M.R."/>
            <person name="Nusbaum C."/>
            <person name="Birren B."/>
        </authorList>
    </citation>
    <scope>NUCLEOTIDE SEQUENCE [LARGE SCALE GENOMIC DNA]</scope>
</reference>
<dbReference type="InParanoid" id="A0A1I7VD00"/>
<dbReference type="InterPro" id="IPR008280">
    <property type="entry name" value="Tub_FtsZ_C"/>
</dbReference>
<dbReference type="InterPro" id="IPR017975">
    <property type="entry name" value="Tubulin_CS"/>
</dbReference>